<feature type="signal peptide" evidence="4">
    <location>
        <begin position="1"/>
        <end position="31"/>
    </location>
</feature>
<dbReference type="SUPFAM" id="SSF49265">
    <property type="entry name" value="Fibronectin type III"/>
    <property type="match status" value="1"/>
</dbReference>
<dbReference type="InterPro" id="IPR055149">
    <property type="entry name" value="Agl_cat_D2"/>
</dbReference>
<keyword evidence="4" id="KW-0732">Signal</keyword>
<dbReference type="Pfam" id="PF22816">
    <property type="entry name" value="CatAgl_D2"/>
    <property type="match status" value="1"/>
</dbReference>
<evidence type="ECO:0000259" key="5">
    <source>
        <dbReference type="PROSITE" id="PS50022"/>
    </source>
</evidence>
<evidence type="ECO:0000256" key="1">
    <source>
        <dbReference type="ARBA" id="ARBA00023295"/>
    </source>
</evidence>
<dbReference type="InterPro" id="IPR006626">
    <property type="entry name" value="PbH1"/>
</dbReference>
<keyword evidence="2" id="KW-0624">Polysaccharide degradation</keyword>
<dbReference type="PROSITE" id="PS50022">
    <property type="entry name" value="FA58C_3"/>
    <property type="match status" value="2"/>
</dbReference>
<dbReference type="SMART" id="SM00231">
    <property type="entry name" value="FA58C"/>
    <property type="match status" value="2"/>
</dbReference>
<evidence type="ECO:0000256" key="2">
    <source>
        <dbReference type="ARBA" id="ARBA00023326"/>
    </source>
</evidence>
<dbReference type="InterPro" id="IPR012334">
    <property type="entry name" value="Pectin_lyas_fold"/>
</dbReference>
<feature type="chain" id="PRO_5046605006" evidence="4">
    <location>
        <begin position="32"/>
        <end position="1425"/>
    </location>
</feature>
<feature type="domain" description="F5/8 type C" evidence="5">
    <location>
        <begin position="17"/>
        <end position="160"/>
    </location>
</feature>
<keyword evidence="1" id="KW-0378">Hydrolase</keyword>
<dbReference type="Pfam" id="PF22633">
    <property type="entry name" value="F5_F8_type_C_2"/>
    <property type="match status" value="1"/>
</dbReference>
<evidence type="ECO:0000313" key="7">
    <source>
        <dbReference type="EMBL" id="WAZ19175.1"/>
    </source>
</evidence>
<reference evidence="7" key="1">
    <citation type="submission" date="2022-12" db="EMBL/GenBank/DDBJ databases">
        <authorList>
            <person name="Ruckert C."/>
            <person name="Busche T."/>
            <person name="Kalinowski J."/>
            <person name="Wittmann C."/>
        </authorList>
    </citation>
    <scope>NUCLEOTIDE SEQUENCE</scope>
    <source>
        <strain evidence="7">DSM 40467</strain>
    </source>
</reference>
<dbReference type="PROSITE" id="PS50853">
    <property type="entry name" value="FN3"/>
    <property type="match status" value="1"/>
</dbReference>
<dbReference type="Pfam" id="PF22815">
    <property type="entry name" value="CatAgl_D1"/>
    <property type="match status" value="1"/>
</dbReference>
<dbReference type="Pfam" id="PF07705">
    <property type="entry name" value="CARDB"/>
    <property type="match status" value="2"/>
</dbReference>
<gene>
    <name evidence="7" type="ORF">STRCI_000209</name>
</gene>
<evidence type="ECO:0000259" key="6">
    <source>
        <dbReference type="PROSITE" id="PS50853"/>
    </source>
</evidence>
<dbReference type="InterPro" id="IPR011635">
    <property type="entry name" value="CARDB"/>
</dbReference>
<sequence length="1425" mass="148645">MRTQHWRSRSLCAVIVTSLLALGTTTLSASAAGGPNIALGDPATASGTHTGYGAANVTDGNQATYWEGAGSALPQWVQTDLGTTTRVDEVVLKLPASWESRNQTLSIQGSSDGTSFSTLKTSATYSFDPGAANTVTVAFPASQTRYVRVNITANTGWQAAQLSELEVHAADGSSGNLASGKTLTASGSQSGYGTANANDGDKATYWESTNNALPQWLQADLGSSLSIDRVVLRPPDGWGGRSQTLKVQGSTNGTTFTDLTASQAYPFNTANGQSTSITFNPTTTRYVRILVTANTEHPAAQISELEIYGPATGDTQPPTAPANLAYTQPGTGQIRLTWTASSDNTGVTGYDIYANGELLTTVDGDVTTFTDNRPASQTVSYRVRAKDAAGNQSGDSNTVTRIGESGDTQAPTAPTNLQYTEPAANQIRLTWTASSDNTGVTGYDIYANNTLRESVAGNVTTFTDTQPASATVTYQVRAKDAAGNVSGPSNSVTRNGSSGGSNLAIGKPIEGSSTTQTFVATNANDNNVATYWESAGFPSTLTTKLDANADITSVVVKLNPDAAWGARTQNIQVLGREQSASAYTSLVAARDYSFSPSSGANTVTIPVTARVADVQLRFTSNTGAPGAQVAELQVIGAPAPNPDLVVTGLTTAPASPVETDGITVSAVVRNDGTAAAAASSVALRLGGTKVASADVGALAAGAQTTVSASIGARDAGTYQLSAVADDGERVIEQNESNNTYTRPTSLVVRPVDSSDLVVSSVATSPSSPSAGQNVSFKVTLKNQGTVASAGGSHGLTLSLVNSSGNTVKTLTGAYSGAIGAGDTASAVDLGPWTAANGSYTVKVTVADDANEVPVKRENNSTSQPLFVGRGANMPYDMYEAEDGAVGGGAAVVGPNRTVGDIAGEASGRKAVNLDATGEYVEFTTRASTNTLVTRFSIPDAAGGGGINSTINVYVDGAFKKAMPLTSKYAWLYGAEASPGNSPSAGGPRHIYDEANIFLDETVPAGSKIRLQKDAANTSTYAIDFINTEQVAAVPNPDPARYVVPAGFTHQAVQNALDQARMNTAYEGVYLPPGTYETSSKFQVYGKAVKVIGAGPWYTRFHAPAAQENTDVGFRADNTAQGSVFQGFAYFGNYTSRIDGPGKVFDFANVANITIDNIWNEHMVCLYWGANSDRITIENSRIRNMFADGVNMTNGSTDNHVTNNDARATGDDSFALFSAIDAGGADMLNNVYENLTTTLTWRAAGIAVYGGYRNTFRNIHIADTLVYSGITISSLDFGYPMNGFGTEPTTFENISIVRAGGHFWGNQTFPGIWLFSASKVFQGIRVSNVDIVDPTYSGIMFQTNYVGGQPQFPIKDTVLTDISITGARKSGDAYDAKSGFGLWANEMPEAGQGPAVGEVTFNGLTMSNNAVDIRNTTSTFRIINNP</sequence>
<dbReference type="CDD" id="cd00057">
    <property type="entry name" value="FA58C"/>
    <property type="match status" value="2"/>
</dbReference>
<dbReference type="InterPro" id="IPR011050">
    <property type="entry name" value="Pectin_lyase_fold/virulence"/>
</dbReference>
<dbReference type="InterPro" id="IPR003961">
    <property type="entry name" value="FN3_dom"/>
</dbReference>
<feature type="domain" description="Fibronectin type-III" evidence="6">
    <location>
        <begin position="413"/>
        <end position="500"/>
    </location>
</feature>
<accession>A0ABY7K6D7</accession>
<dbReference type="SMART" id="SM00060">
    <property type="entry name" value="FN3"/>
    <property type="match status" value="2"/>
</dbReference>
<dbReference type="CDD" id="cd00063">
    <property type="entry name" value="FN3"/>
    <property type="match status" value="2"/>
</dbReference>
<dbReference type="Gene3D" id="2.60.120.260">
    <property type="entry name" value="Galactose-binding domain-like"/>
    <property type="match status" value="3"/>
</dbReference>
<proteinExistence type="predicted"/>
<dbReference type="SMART" id="SM00710">
    <property type="entry name" value="PbH1"/>
    <property type="match status" value="8"/>
</dbReference>
<feature type="domain" description="F5/8 type C" evidence="5">
    <location>
        <begin position="162"/>
        <end position="310"/>
    </location>
</feature>
<dbReference type="Gene3D" id="2.160.20.10">
    <property type="entry name" value="Single-stranded right-handed beta-helix, Pectin lyase-like"/>
    <property type="match status" value="1"/>
</dbReference>
<evidence type="ECO:0000256" key="4">
    <source>
        <dbReference type="SAM" id="SignalP"/>
    </source>
</evidence>
<dbReference type="RefSeq" id="WP_269656859.1">
    <property type="nucleotide sequence ID" value="NZ_CP114413.1"/>
</dbReference>
<keyword evidence="2" id="KW-0119">Carbohydrate metabolism</keyword>
<dbReference type="Pfam" id="PF00754">
    <property type="entry name" value="F5_F8_type_C"/>
    <property type="match status" value="2"/>
</dbReference>
<organism evidence="7 8">
    <name type="scientific">Streptomyces cinnabarinus</name>
    <dbReference type="NCBI Taxonomy" id="67287"/>
    <lineage>
        <taxon>Bacteria</taxon>
        <taxon>Bacillati</taxon>
        <taxon>Actinomycetota</taxon>
        <taxon>Actinomycetes</taxon>
        <taxon>Kitasatosporales</taxon>
        <taxon>Streptomycetaceae</taxon>
        <taxon>Streptomyces</taxon>
    </lineage>
</organism>
<dbReference type="Gene3D" id="2.60.40.10">
    <property type="entry name" value="Immunoglobulins"/>
    <property type="match status" value="4"/>
</dbReference>
<dbReference type="InterPro" id="IPR033801">
    <property type="entry name" value="CBM6-CBM35-CBM36-like_1"/>
</dbReference>
<keyword evidence="8" id="KW-1185">Reference proteome</keyword>
<dbReference type="InterPro" id="IPR000421">
    <property type="entry name" value="FA58C"/>
</dbReference>
<dbReference type="InterPro" id="IPR036116">
    <property type="entry name" value="FN3_sf"/>
</dbReference>
<dbReference type="CDD" id="cd14490">
    <property type="entry name" value="CBM6-CBM35-CBM36_like_1"/>
    <property type="match status" value="1"/>
</dbReference>
<feature type="region of interest" description="Disordered" evidence="3">
    <location>
        <begin position="383"/>
        <end position="418"/>
    </location>
</feature>
<evidence type="ECO:0000313" key="8">
    <source>
        <dbReference type="Proteomes" id="UP001164439"/>
    </source>
</evidence>
<protein>
    <submittedName>
        <fullName evidence="7">Discoidin domain-containing protein</fullName>
    </submittedName>
</protein>
<feature type="compositionally biased region" description="Polar residues" evidence="3">
    <location>
        <begin position="390"/>
        <end position="418"/>
    </location>
</feature>
<dbReference type="Proteomes" id="UP001164439">
    <property type="component" value="Chromosome"/>
</dbReference>
<dbReference type="EMBL" id="CP114413">
    <property type="protein sequence ID" value="WAZ19175.1"/>
    <property type="molecule type" value="Genomic_DNA"/>
</dbReference>
<dbReference type="InterPro" id="IPR013783">
    <property type="entry name" value="Ig-like_fold"/>
</dbReference>
<dbReference type="InterPro" id="IPR008979">
    <property type="entry name" value="Galactose-bd-like_sf"/>
</dbReference>
<dbReference type="SUPFAM" id="SSF49785">
    <property type="entry name" value="Galactose-binding domain-like"/>
    <property type="match status" value="3"/>
</dbReference>
<evidence type="ECO:0000256" key="3">
    <source>
        <dbReference type="SAM" id="MobiDB-lite"/>
    </source>
</evidence>
<keyword evidence="1" id="KW-0326">Glycosidase</keyword>
<name>A0ABY7K6D7_9ACTN</name>
<dbReference type="SUPFAM" id="SSF51126">
    <property type="entry name" value="Pectin lyase-like"/>
    <property type="match status" value="1"/>
</dbReference>